<organism evidence="4 5">
    <name type="scientific">Pedobacter miscanthi</name>
    <dbReference type="NCBI Taxonomy" id="2259170"/>
    <lineage>
        <taxon>Bacteria</taxon>
        <taxon>Pseudomonadati</taxon>
        <taxon>Bacteroidota</taxon>
        <taxon>Sphingobacteriia</taxon>
        <taxon>Sphingobacteriales</taxon>
        <taxon>Sphingobacteriaceae</taxon>
        <taxon>Pedobacter</taxon>
    </lineage>
</organism>
<reference evidence="4 5" key="1">
    <citation type="submission" date="2018-07" db="EMBL/GenBank/DDBJ databases">
        <title>A draft genome of a endophytic bacteria, a new species of Pedobacter.</title>
        <authorList>
            <person name="Zhang Z.D."/>
            <person name="Chen Z.J."/>
        </authorList>
    </citation>
    <scope>NUCLEOTIDE SEQUENCE [LARGE SCALE GENOMIC DNA]</scope>
    <source>
        <strain evidence="4 5">RS10</strain>
    </source>
</reference>
<keyword evidence="1" id="KW-0597">Phosphoprotein</keyword>
<comment type="caution">
    <text evidence="4">The sequence shown here is derived from an EMBL/GenBank/DDBJ whole genome shotgun (WGS) entry which is preliminary data.</text>
</comment>
<evidence type="ECO:0000313" key="5">
    <source>
        <dbReference type="Proteomes" id="UP000252081"/>
    </source>
</evidence>
<dbReference type="PANTHER" id="PTHR44591:SF3">
    <property type="entry name" value="RESPONSE REGULATORY DOMAIN-CONTAINING PROTEIN"/>
    <property type="match status" value="1"/>
</dbReference>
<accession>A0A366LD34</accession>
<dbReference type="AlphaFoldDB" id="A0A366LD34"/>
<dbReference type="SUPFAM" id="SSF52172">
    <property type="entry name" value="CheY-like"/>
    <property type="match status" value="1"/>
</dbReference>
<feature type="domain" description="Response regulatory" evidence="3">
    <location>
        <begin position="17"/>
        <end position="133"/>
    </location>
</feature>
<evidence type="ECO:0000256" key="1">
    <source>
        <dbReference type="ARBA" id="ARBA00022553"/>
    </source>
</evidence>
<dbReference type="GO" id="GO:0000160">
    <property type="term" value="P:phosphorelay signal transduction system"/>
    <property type="evidence" value="ECO:0007669"/>
    <property type="project" value="InterPro"/>
</dbReference>
<sequence>MKNLILKNNVKKYVKKHILLVDGGLDLGKLLNFILAPEYKLTIKTNGIDALSWLEEGNDPDLVISSLRMPFFDGSVFIQSLKCSGFYRNTPVMLLSGEENLEDKIKNMSVRIDSYMEKPFDPAILKNQISRLIA</sequence>
<dbReference type="InterPro" id="IPR050595">
    <property type="entry name" value="Bact_response_regulator"/>
</dbReference>
<dbReference type="Gene3D" id="3.40.50.2300">
    <property type="match status" value="1"/>
</dbReference>
<dbReference type="Proteomes" id="UP000252081">
    <property type="component" value="Unassembled WGS sequence"/>
</dbReference>
<protein>
    <submittedName>
        <fullName evidence="4">Two-component system response regulator</fullName>
    </submittedName>
</protein>
<dbReference type="RefSeq" id="WP_113946887.1">
    <property type="nucleotide sequence ID" value="NZ_QNQU01000001.1"/>
</dbReference>
<evidence type="ECO:0000313" key="4">
    <source>
        <dbReference type="EMBL" id="RBQ11807.1"/>
    </source>
</evidence>
<dbReference type="EMBL" id="QNQU01000001">
    <property type="protein sequence ID" value="RBQ11807.1"/>
    <property type="molecule type" value="Genomic_DNA"/>
</dbReference>
<proteinExistence type="predicted"/>
<dbReference type="InterPro" id="IPR011006">
    <property type="entry name" value="CheY-like_superfamily"/>
</dbReference>
<dbReference type="OrthoDB" id="9789181at2"/>
<comment type="caution">
    <text evidence="2">Lacks conserved residue(s) required for the propagation of feature annotation.</text>
</comment>
<dbReference type="PROSITE" id="PS50110">
    <property type="entry name" value="RESPONSE_REGULATORY"/>
    <property type="match status" value="1"/>
</dbReference>
<gene>
    <name evidence="4" type="ORF">DRW42_00580</name>
</gene>
<dbReference type="SMART" id="SM00448">
    <property type="entry name" value="REC"/>
    <property type="match status" value="1"/>
</dbReference>
<keyword evidence="5" id="KW-1185">Reference proteome</keyword>
<dbReference type="InterPro" id="IPR001789">
    <property type="entry name" value="Sig_transdc_resp-reg_receiver"/>
</dbReference>
<evidence type="ECO:0000256" key="2">
    <source>
        <dbReference type="PROSITE-ProRule" id="PRU00169"/>
    </source>
</evidence>
<evidence type="ECO:0000259" key="3">
    <source>
        <dbReference type="PROSITE" id="PS50110"/>
    </source>
</evidence>
<name>A0A366LD34_9SPHI</name>
<dbReference type="PANTHER" id="PTHR44591">
    <property type="entry name" value="STRESS RESPONSE REGULATOR PROTEIN 1"/>
    <property type="match status" value="1"/>
</dbReference>
<dbReference type="Pfam" id="PF00072">
    <property type="entry name" value="Response_reg"/>
    <property type="match status" value="1"/>
</dbReference>